<evidence type="ECO:0000313" key="2">
    <source>
        <dbReference type="Proteomes" id="UP000279457"/>
    </source>
</evidence>
<gene>
    <name evidence="1" type="ORF">EB241_06855</name>
</gene>
<organism evidence="1 2">
    <name type="scientific">Erwinia psidii</name>
    <dbReference type="NCBI Taxonomy" id="69224"/>
    <lineage>
        <taxon>Bacteria</taxon>
        <taxon>Pseudomonadati</taxon>
        <taxon>Pseudomonadota</taxon>
        <taxon>Gammaproteobacteria</taxon>
        <taxon>Enterobacterales</taxon>
        <taxon>Erwiniaceae</taxon>
        <taxon>Erwinia</taxon>
    </lineage>
</organism>
<dbReference type="Proteomes" id="UP000279457">
    <property type="component" value="Unassembled WGS sequence"/>
</dbReference>
<dbReference type="EMBL" id="RHHM01000004">
    <property type="protein sequence ID" value="RQM38905.1"/>
    <property type="molecule type" value="Genomic_DNA"/>
</dbReference>
<comment type="caution">
    <text evidence="1">The sequence shown here is derived from an EMBL/GenBank/DDBJ whole genome shotgun (WGS) entry which is preliminary data.</text>
</comment>
<keyword evidence="2" id="KW-1185">Reference proteome</keyword>
<sequence length="71" mass="7830">MPERACLLNGLAEYDTLLRTDSVAELEQAESRQKQSGLRGLSRLGLSSWSQSEAFDDVVATFRQQVTTPGN</sequence>
<protein>
    <submittedName>
        <fullName evidence="1">Uncharacterized protein</fullName>
    </submittedName>
</protein>
<name>A0A3N6V1F7_9GAMM</name>
<dbReference type="AlphaFoldDB" id="A0A3N6V1F7"/>
<accession>A0A3N6V1F7</accession>
<dbReference type="RefSeq" id="WP_124232429.1">
    <property type="nucleotide sequence ID" value="NZ_RHHM01000004.1"/>
</dbReference>
<proteinExistence type="predicted"/>
<evidence type="ECO:0000313" key="1">
    <source>
        <dbReference type="EMBL" id="RQM38905.1"/>
    </source>
</evidence>
<reference evidence="1 2" key="1">
    <citation type="submission" date="2018-10" db="EMBL/GenBank/DDBJ databases">
        <title>Draft genome sequence for the type isolate of Erwinia psidii, agent causal of bacterial blight in guava (Psidium guajava) and wilt and die-back of Eucalyptus spp.</title>
        <authorList>
            <person name="Hermenegildo P.S."/>
            <person name="Santos S.A."/>
            <person name="Guimaraes L.M.S."/>
            <person name="Vidigal P.M.P."/>
            <person name="Pereira I.C."/>
            <person name="Badel J.L."/>
            <person name="Alfenas-Zerbini P."/>
            <person name="Ferreira M.A.S.V."/>
            <person name="Alfenas A.C."/>
        </authorList>
    </citation>
    <scope>NUCLEOTIDE SEQUENCE [LARGE SCALE GENOMIC DNA]</scope>
    <source>
        <strain evidence="1 2">IBSBF 435</strain>
    </source>
</reference>